<feature type="region of interest" description="Disordered" evidence="1">
    <location>
        <begin position="27"/>
        <end position="112"/>
    </location>
</feature>
<reference evidence="2 3" key="1">
    <citation type="journal article" date="2015" name="Genome Biol. Evol.">
        <title>Phylogenomic analyses indicate that early fungi evolved digesting cell walls of algal ancestors of land plants.</title>
        <authorList>
            <person name="Chang Y."/>
            <person name="Wang S."/>
            <person name="Sekimoto S."/>
            <person name="Aerts A.L."/>
            <person name="Choi C."/>
            <person name="Clum A."/>
            <person name="LaButti K.M."/>
            <person name="Lindquist E.A."/>
            <person name="Yee Ngan C."/>
            <person name="Ohm R.A."/>
            <person name="Salamov A.A."/>
            <person name="Grigoriev I.V."/>
            <person name="Spatafora J.W."/>
            <person name="Berbee M.L."/>
        </authorList>
    </citation>
    <scope>NUCLEOTIDE SEQUENCE [LARGE SCALE GENOMIC DNA]</scope>
    <source>
        <strain evidence="2 3">JEL478</strain>
    </source>
</reference>
<dbReference type="AlphaFoldDB" id="A0A139A308"/>
<keyword evidence="3" id="KW-1185">Reference proteome</keyword>
<protein>
    <submittedName>
        <fullName evidence="2">Uncharacterized protein</fullName>
    </submittedName>
</protein>
<dbReference type="EMBL" id="KQ965809">
    <property type="protein sequence ID" value="KXS11140.1"/>
    <property type="molecule type" value="Genomic_DNA"/>
</dbReference>
<evidence type="ECO:0000313" key="2">
    <source>
        <dbReference type="EMBL" id="KXS11140.1"/>
    </source>
</evidence>
<accession>A0A139A308</accession>
<evidence type="ECO:0000256" key="1">
    <source>
        <dbReference type="SAM" id="MobiDB-lite"/>
    </source>
</evidence>
<feature type="compositionally biased region" description="Polar residues" evidence="1">
    <location>
        <begin position="27"/>
        <end position="36"/>
    </location>
</feature>
<sequence length="112" mass="12023">MSESESEPSQESDCWWSEPSLLQNRLGSASWNTTPADVNPFLDVEAGVEGGEEESESSDTDEETPSNKDMIDDGDEGDQGAGEGGDDKNLPPPQPGEPPVGTETRPTQGWVW</sequence>
<evidence type="ECO:0000313" key="3">
    <source>
        <dbReference type="Proteomes" id="UP000070544"/>
    </source>
</evidence>
<gene>
    <name evidence="2" type="ORF">M427DRAFT_36327</name>
</gene>
<name>A0A139A308_GONPJ</name>
<proteinExistence type="predicted"/>
<dbReference type="Proteomes" id="UP000070544">
    <property type="component" value="Unassembled WGS sequence"/>
</dbReference>
<feature type="compositionally biased region" description="Acidic residues" evidence="1">
    <location>
        <begin position="50"/>
        <end position="64"/>
    </location>
</feature>
<organism evidence="2 3">
    <name type="scientific">Gonapodya prolifera (strain JEL478)</name>
    <name type="common">Monoblepharis prolifera</name>
    <dbReference type="NCBI Taxonomy" id="1344416"/>
    <lineage>
        <taxon>Eukaryota</taxon>
        <taxon>Fungi</taxon>
        <taxon>Fungi incertae sedis</taxon>
        <taxon>Chytridiomycota</taxon>
        <taxon>Chytridiomycota incertae sedis</taxon>
        <taxon>Monoblepharidomycetes</taxon>
        <taxon>Monoblepharidales</taxon>
        <taxon>Gonapodyaceae</taxon>
        <taxon>Gonapodya</taxon>
    </lineage>
</organism>